<dbReference type="HOGENOM" id="CLU_049710_2_2_7"/>
<feature type="transmembrane region" description="Helical" evidence="6">
    <location>
        <begin position="139"/>
        <end position="163"/>
    </location>
</feature>
<evidence type="ECO:0000256" key="5">
    <source>
        <dbReference type="ARBA" id="ARBA00023136"/>
    </source>
</evidence>
<dbReference type="eggNOG" id="COG0755">
    <property type="taxonomic scope" value="Bacteria"/>
</dbReference>
<evidence type="ECO:0000313" key="8">
    <source>
        <dbReference type="EMBL" id="ADH84959.1"/>
    </source>
</evidence>
<feature type="transmembrane region" description="Helical" evidence="6">
    <location>
        <begin position="232"/>
        <end position="249"/>
    </location>
</feature>
<evidence type="ECO:0000256" key="1">
    <source>
        <dbReference type="ARBA" id="ARBA00004141"/>
    </source>
</evidence>
<feature type="transmembrane region" description="Helical" evidence="6">
    <location>
        <begin position="6"/>
        <end position="27"/>
    </location>
</feature>
<dbReference type="PANTHER" id="PTHR30071:SF1">
    <property type="entry name" value="CYTOCHROME B_B6 PROTEIN-RELATED"/>
    <property type="match status" value="1"/>
</dbReference>
<name>D6Z6K0_DESAT</name>
<dbReference type="GO" id="GO:0017004">
    <property type="term" value="P:cytochrome complex assembly"/>
    <property type="evidence" value="ECO:0007669"/>
    <property type="project" value="UniProtKB-KW"/>
</dbReference>
<dbReference type="AlphaFoldDB" id="D6Z6K0"/>
<dbReference type="RefSeq" id="WP_013162490.1">
    <property type="nucleotide sequence ID" value="NC_014216.1"/>
</dbReference>
<dbReference type="GO" id="GO:0020037">
    <property type="term" value="F:heme binding"/>
    <property type="evidence" value="ECO:0007669"/>
    <property type="project" value="InterPro"/>
</dbReference>
<dbReference type="OrthoDB" id="9814290at2"/>
<evidence type="ECO:0000256" key="2">
    <source>
        <dbReference type="ARBA" id="ARBA00022692"/>
    </source>
</evidence>
<feature type="transmembrane region" description="Helical" evidence="6">
    <location>
        <begin position="258"/>
        <end position="276"/>
    </location>
</feature>
<dbReference type="Pfam" id="PF01578">
    <property type="entry name" value="Cytochrom_C_asm"/>
    <property type="match status" value="1"/>
</dbReference>
<feature type="transmembrane region" description="Helical" evidence="6">
    <location>
        <begin position="193"/>
        <end position="217"/>
    </location>
</feature>
<gene>
    <name evidence="8" type="ordered locus">DaAHT2_0248</name>
</gene>
<dbReference type="KEGG" id="dak:DaAHT2_0248"/>
<comment type="subcellular location">
    <subcellularLocation>
        <location evidence="1">Membrane</location>
        <topology evidence="1">Multi-pass membrane protein</topology>
    </subcellularLocation>
</comment>
<dbReference type="GO" id="GO:0005886">
    <property type="term" value="C:plasma membrane"/>
    <property type="evidence" value="ECO:0007669"/>
    <property type="project" value="TreeGrafter"/>
</dbReference>
<feature type="transmembrane region" description="Helical" evidence="6">
    <location>
        <begin position="34"/>
        <end position="57"/>
    </location>
</feature>
<keyword evidence="4 6" id="KW-1133">Transmembrane helix</keyword>
<accession>D6Z6K0</accession>
<keyword evidence="5 6" id="KW-0472">Membrane</keyword>
<evidence type="ECO:0000259" key="7">
    <source>
        <dbReference type="Pfam" id="PF01578"/>
    </source>
</evidence>
<dbReference type="InterPro" id="IPR045062">
    <property type="entry name" value="Cyt_c_biogenesis_CcsA/CcmC"/>
</dbReference>
<dbReference type="EMBL" id="CP001940">
    <property type="protein sequence ID" value="ADH84959.1"/>
    <property type="molecule type" value="Genomic_DNA"/>
</dbReference>
<dbReference type="Proteomes" id="UP000001508">
    <property type="component" value="Chromosome"/>
</dbReference>
<dbReference type="InterPro" id="IPR002541">
    <property type="entry name" value="Cyt_c_assembly"/>
</dbReference>
<dbReference type="PANTHER" id="PTHR30071">
    <property type="entry name" value="HEME EXPORTER PROTEIN C"/>
    <property type="match status" value="1"/>
</dbReference>
<keyword evidence="3" id="KW-0201">Cytochrome c-type biogenesis</keyword>
<reference evidence="9" key="1">
    <citation type="submission" date="2010-02" db="EMBL/GenBank/DDBJ databases">
        <title>Complete sequence of Desulfurivibrio alkaliphilus AHT2.</title>
        <authorList>
            <consortium name="US DOE Joint Genome Institute"/>
            <person name="Pitluck S."/>
            <person name="Chertkov O."/>
            <person name="Detter J.C."/>
            <person name="Han C."/>
            <person name="Tapia R."/>
            <person name="Larimer F."/>
            <person name="Land M."/>
            <person name="Hauser L."/>
            <person name="Kyrpides N."/>
            <person name="Mikhailova N."/>
            <person name="Sorokin D.Y."/>
            <person name="Muyzer G."/>
            <person name="Woyke T."/>
        </authorList>
    </citation>
    <scope>NUCLEOTIDE SEQUENCE [LARGE SCALE GENOMIC DNA]</scope>
    <source>
        <strain evidence="9">DSM 19089 / UNIQEM U267 / AHT2</strain>
    </source>
</reference>
<feature type="transmembrane region" description="Helical" evidence="6">
    <location>
        <begin position="77"/>
        <end position="96"/>
    </location>
</feature>
<feature type="transmembrane region" description="Helical" evidence="6">
    <location>
        <begin position="101"/>
        <end position="119"/>
    </location>
</feature>
<sequence length="287" mass="32331">MQSAQLLSITTFVYLAASFLYIAILVFGTKNKTLGLTATLVTMGGLLLSTMGIIIRWHEAYKLDFGYYAPFSNMYESLVFFAWCIALTYLVLEYLYKNQTLGAFAMPFAFLSQALAEYWPQWDQQLKPLMPALQSNWLIAHVIASFVGYAAFAIAFGVAVMYLTKARNVEKSGQPEGTGVFASLPPLKTIDEVIYKTILFGFLWFTVGGLIFGAIWANSAWGTYWSWDPKETWSLITWFVYAATLHVRYTRGWTGKKIAWLAVLGFASTLFTYYGVNFLLSGLHSYA</sequence>
<keyword evidence="9" id="KW-1185">Reference proteome</keyword>
<evidence type="ECO:0000256" key="4">
    <source>
        <dbReference type="ARBA" id="ARBA00022989"/>
    </source>
</evidence>
<proteinExistence type="predicted"/>
<keyword evidence="2 6" id="KW-0812">Transmembrane</keyword>
<protein>
    <submittedName>
        <fullName evidence="8">Cytochrome c-type biogenesis protein CcsB</fullName>
    </submittedName>
</protein>
<evidence type="ECO:0000256" key="6">
    <source>
        <dbReference type="SAM" id="Phobius"/>
    </source>
</evidence>
<dbReference type="InParanoid" id="D6Z6K0"/>
<dbReference type="STRING" id="589865.DaAHT2_0248"/>
<organism evidence="8 9">
    <name type="scientific">Desulfurivibrio alkaliphilus (strain DSM 19089 / UNIQEM U267 / AHT2)</name>
    <dbReference type="NCBI Taxonomy" id="589865"/>
    <lineage>
        <taxon>Bacteria</taxon>
        <taxon>Pseudomonadati</taxon>
        <taxon>Thermodesulfobacteriota</taxon>
        <taxon>Desulfobulbia</taxon>
        <taxon>Desulfobulbales</taxon>
        <taxon>Desulfobulbaceae</taxon>
        <taxon>Desulfurivibrio</taxon>
    </lineage>
</organism>
<feature type="domain" description="Cytochrome c assembly protein" evidence="7">
    <location>
        <begin position="72"/>
        <end position="284"/>
    </location>
</feature>
<evidence type="ECO:0000256" key="3">
    <source>
        <dbReference type="ARBA" id="ARBA00022748"/>
    </source>
</evidence>
<evidence type="ECO:0000313" key="9">
    <source>
        <dbReference type="Proteomes" id="UP000001508"/>
    </source>
</evidence>
<dbReference type="InterPro" id="IPR017562">
    <property type="entry name" value="Cyt_c_biogenesis_CcsA"/>
</dbReference>
<dbReference type="NCBIfam" id="TIGR03144">
    <property type="entry name" value="cytochr_II_ccsB"/>
    <property type="match status" value="1"/>
</dbReference>